<accession>A0AB39BP28</accession>
<evidence type="ECO:0000313" key="1">
    <source>
        <dbReference type="EMBL" id="XDI35459.1"/>
    </source>
</evidence>
<protein>
    <submittedName>
        <fullName evidence="1">YwdI family protein</fullName>
    </submittedName>
</protein>
<name>A0AB39BP28_9BACI</name>
<gene>
    <name evidence="1" type="ORF">AB3N04_12105</name>
</gene>
<reference evidence="1" key="1">
    <citation type="submission" date="2024-07" db="EMBL/GenBank/DDBJ databases">
        <title>Identification and characteristics of an arsenic-resistant bacterial isolate, which belongs to a novel species.</title>
        <authorList>
            <person name="Juszczyk A."/>
            <person name="Kowalczyk A."/>
            <person name="Was K."/>
            <person name="Kosowicz W."/>
            <person name="Budzyn A."/>
            <person name="Latowski D."/>
        </authorList>
    </citation>
    <scope>NUCLEOTIDE SEQUENCE</scope>
    <source>
        <strain evidence="1">As8PL</strain>
    </source>
</reference>
<dbReference type="InterPro" id="IPR035218">
    <property type="entry name" value="DUF5327"/>
</dbReference>
<proteinExistence type="predicted"/>
<sequence>MNISGTMIIDQMEQQLSRLRQAIEQGDQATIREYTAVIESHCQLLKSGTKSRVSEPARPVYPNQMMAQTAPKQTHIVSSTPVENEPAPVKEPNLLDF</sequence>
<dbReference type="Pfam" id="PF17261">
    <property type="entry name" value="DUF5327"/>
    <property type="match status" value="1"/>
</dbReference>
<dbReference type="RefSeq" id="WP_368503033.1">
    <property type="nucleotide sequence ID" value="NZ_CP162551.1"/>
</dbReference>
<dbReference type="EMBL" id="CP162551">
    <property type="protein sequence ID" value="XDI35459.1"/>
    <property type="molecule type" value="Genomic_DNA"/>
</dbReference>
<organism evidence="1">
    <name type="scientific">Alkalihalophilus sp. As8PL</name>
    <dbReference type="NCBI Taxonomy" id="3237103"/>
    <lineage>
        <taxon>Bacteria</taxon>
        <taxon>Bacillati</taxon>
        <taxon>Bacillota</taxon>
        <taxon>Bacilli</taxon>
        <taxon>Bacillales</taxon>
        <taxon>Bacillaceae</taxon>
        <taxon>Alkalihalophilus</taxon>
    </lineage>
</organism>
<dbReference type="AlphaFoldDB" id="A0AB39BP28"/>